<reference evidence="1" key="1">
    <citation type="submission" date="2019-08" db="EMBL/GenBank/DDBJ databases">
        <authorList>
            <person name="Kucharzyk K."/>
            <person name="Murdoch R.W."/>
            <person name="Higgins S."/>
            <person name="Loffler F."/>
        </authorList>
    </citation>
    <scope>NUCLEOTIDE SEQUENCE</scope>
</reference>
<dbReference type="AlphaFoldDB" id="A0A645ATK7"/>
<proteinExistence type="predicted"/>
<organism evidence="1">
    <name type="scientific">bioreactor metagenome</name>
    <dbReference type="NCBI Taxonomy" id="1076179"/>
    <lineage>
        <taxon>unclassified sequences</taxon>
        <taxon>metagenomes</taxon>
        <taxon>ecological metagenomes</taxon>
    </lineage>
</organism>
<accession>A0A645ATK7</accession>
<evidence type="ECO:0000313" key="1">
    <source>
        <dbReference type="EMBL" id="MPM56407.1"/>
    </source>
</evidence>
<dbReference type="EMBL" id="VSSQ01015742">
    <property type="protein sequence ID" value="MPM56407.1"/>
    <property type="molecule type" value="Genomic_DNA"/>
</dbReference>
<name>A0A645ATK7_9ZZZZ</name>
<gene>
    <name evidence="1" type="ORF">SDC9_103210</name>
</gene>
<sequence>MQYNRGQIELQNAHILNDQGIGTGMINIPNELFGQRKLCVGKHSIQGYIDFYPETVSISHQGSNIFN</sequence>
<comment type="caution">
    <text evidence="1">The sequence shown here is derived from an EMBL/GenBank/DDBJ whole genome shotgun (WGS) entry which is preliminary data.</text>
</comment>
<protein>
    <submittedName>
        <fullName evidence="1">Uncharacterized protein</fullName>
    </submittedName>
</protein>